<dbReference type="PROSITE" id="PS50893">
    <property type="entry name" value="ABC_TRANSPORTER_2"/>
    <property type="match status" value="1"/>
</dbReference>
<evidence type="ECO:0000259" key="6">
    <source>
        <dbReference type="PROSITE" id="PS50893"/>
    </source>
</evidence>
<evidence type="ECO:0000256" key="4">
    <source>
        <dbReference type="ARBA" id="ARBA00022840"/>
    </source>
</evidence>
<dbReference type="InterPro" id="IPR017871">
    <property type="entry name" value="ABC_transporter-like_CS"/>
</dbReference>
<evidence type="ECO:0000256" key="2">
    <source>
        <dbReference type="ARBA" id="ARBA00022448"/>
    </source>
</evidence>
<dbReference type="Pfam" id="PF00005">
    <property type="entry name" value="ABC_tran"/>
    <property type="match status" value="1"/>
</dbReference>
<dbReference type="SMART" id="SM00100">
    <property type="entry name" value="cNMP"/>
    <property type="match status" value="1"/>
</dbReference>
<protein>
    <submittedName>
        <fullName evidence="7">Uncharacterized protein</fullName>
    </submittedName>
</protein>
<dbReference type="KEGG" id="fil:BN1229_v1_0732"/>
<dbReference type="InterPro" id="IPR027417">
    <property type="entry name" value="P-loop_NTPase"/>
</dbReference>
<keyword evidence="2" id="KW-0813">Transport</keyword>
<evidence type="ECO:0000256" key="3">
    <source>
        <dbReference type="ARBA" id="ARBA00022741"/>
    </source>
</evidence>
<evidence type="ECO:0000313" key="8">
    <source>
        <dbReference type="Proteomes" id="UP000033187"/>
    </source>
</evidence>
<dbReference type="PANTHER" id="PTHR42788">
    <property type="entry name" value="TAURINE IMPORT ATP-BINDING PROTEIN-RELATED"/>
    <property type="match status" value="1"/>
</dbReference>
<dbReference type="InterPro" id="IPR003439">
    <property type="entry name" value="ABC_transporter-like_ATP-bd"/>
</dbReference>
<feature type="domain" description="Cyclic nucleotide-binding" evidence="5">
    <location>
        <begin position="20"/>
        <end position="143"/>
    </location>
</feature>
<dbReference type="CDD" id="cd00038">
    <property type="entry name" value="CAP_ED"/>
    <property type="match status" value="1"/>
</dbReference>
<dbReference type="AlphaFoldDB" id="A0A0D6JC61"/>
<dbReference type="GO" id="GO:0016887">
    <property type="term" value="F:ATP hydrolysis activity"/>
    <property type="evidence" value="ECO:0007669"/>
    <property type="project" value="InterPro"/>
</dbReference>
<gene>
    <name evidence="7" type="ORF">YBN1229_v1_0736</name>
</gene>
<dbReference type="GO" id="GO:0005524">
    <property type="term" value="F:ATP binding"/>
    <property type="evidence" value="ECO:0007669"/>
    <property type="project" value="UniProtKB-KW"/>
</dbReference>
<reference evidence="8" key="1">
    <citation type="submission" date="2015-02" db="EMBL/GenBank/DDBJ databases">
        <authorList>
            <person name="Chooi Y.-H."/>
        </authorList>
    </citation>
    <scope>NUCLEOTIDE SEQUENCE [LARGE SCALE GENOMIC DNA]</scope>
    <source>
        <strain evidence="8">strain Y</strain>
    </source>
</reference>
<dbReference type="Pfam" id="PF00027">
    <property type="entry name" value="cNMP_binding"/>
    <property type="match status" value="1"/>
</dbReference>
<evidence type="ECO:0000259" key="5">
    <source>
        <dbReference type="PROSITE" id="PS50042"/>
    </source>
</evidence>
<dbReference type="SMART" id="SM00382">
    <property type="entry name" value="AAA"/>
    <property type="match status" value="1"/>
</dbReference>
<dbReference type="PANTHER" id="PTHR42788:SF13">
    <property type="entry name" value="ALIPHATIC SULFONATES IMPORT ATP-BINDING PROTEIN SSUB"/>
    <property type="match status" value="1"/>
</dbReference>
<keyword evidence="8" id="KW-1185">Reference proteome</keyword>
<sequence length="425" mass="46691">MREKDMQIDQKIAVLRKNPILASLPHKLVSQIAEHCELKSFAAGEEIFRNGDEASKVYVLLKGHVRHPEVNSPMHQFGIVQEVMLEGTIFGYAGLIEGRGSRVISAHAVTDTEALALDGAYLRSLLRTLGREGHSYLQDLSRSYAAHEYAVSGHTGWVSVRNAGKVYDPSGKHVVAVDNCSIEIRPGEFCAIVGPSGCGKSTLMNSIAGFDKLTSGEVFLDGKLINAPGQNPKPGPDRIVVFQNGALFPWATVLENLIRGPVVQGRMTEREATEKARDLLGKVGLADIENLYPGSISSGMCRRVEIIRGILNDPGVLLLDEPFRGLDALTKTVTQTALLELYDLSRKTVLFITHDLEEAIYLADRVLVMTTRPGHIKQTIEVDLPRPRDARLLTQPEFVRLKELAIEAVHEEAVKAFNAGEKEFA</sequence>
<name>A0A0D6JC61_9HYPH</name>
<dbReference type="SUPFAM" id="SSF52540">
    <property type="entry name" value="P-loop containing nucleoside triphosphate hydrolases"/>
    <property type="match status" value="1"/>
</dbReference>
<dbReference type="InterPro" id="IPR014710">
    <property type="entry name" value="RmlC-like_jellyroll"/>
</dbReference>
<feature type="domain" description="ABC transporter" evidence="6">
    <location>
        <begin position="158"/>
        <end position="396"/>
    </location>
</feature>
<dbReference type="Gene3D" id="3.40.50.300">
    <property type="entry name" value="P-loop containing nucleotide triphosphate hydrolases"/>
    <property type="match status" value="1"/>
</dbReference>
<organism evidence="7 8">
    <name type="scientific">Candidatus Filomicrobium marinum</name>
    <dbReference type="NCBI Taxonomy" id="1608628"/>
    <lineage>
        <taxon>Bacteria</taxon>
        <taxon>Pseudomonadati</taxon>
        <taxon>Pseudomonadota</taxon>
        <taxon>Alphaproteobacteria</taxon>
        <taxon>Hyphomicrobiales</taxon>
        <taxon>Hyphomicrobiaceae</taxon>
        <taxon>Filomicrobium</taxon>
    </lineage>
</organism>
<dbReference type="EMBL" id="LN829119">
    <property type="protein sequence ID" value="CPR16273.1"/>
    <property type="molecule type" value="Genomic_DNA"/>
</dbReference>
<dbReference type="InterPro" id="IPR018490">
    <property type="entry name" value="cNMP-bd_dom_sf"/>
</dbReference>
<dbReference type="Proteomes" id="UP000033187">
    <property type="component" value="Chromosome 1"/>
</dbReference>
<keyword evidence="4" id="KW-0067">ATP-binding</keyword>
<dbReference type="PROSITE" id="PS00211">
    <property type="entry name" value="ABC_TRANSPORTER_1"/>
    <property type="match status" value="1"/>
</dbReference>
<dbReference type="KEGG" id="fiy:BN1229_v1_0736"/>
<dbReference type="InterPro" id="IPR003593">
    <property type="entry name" value="AAA+_ATPase"/>
</dbReference>
<dbReference type="PROSITE" id="PS50042">
    <property type="entry name" value="CNMP_BINDING_3"/>
    <property type="match status" value="1"/>
</dbReference>
<evidence type="ECO:0000256" key="1">
    <source>
        <dbReference type="ARBA" id="ARBA00005417"/>
    </source>
</evidence>
<dbReference type="CDD" id="cd03293">
    <property type="entry name" value="ABC_NrtD_SsuB_transporters"/>
    <property type="match status" value="1"/>
</dbReference>
<dbReference type="Gene3D" id="2.60.120.10">
    <property type="entry name" value="Jelly Rolls"/>
    <property type="match status" value="1"/>
</dbReference>
<dbReference type="SUPFAM" id="SSF51206">
    <property type="entry name" value="cAMP-binding domain-like"/>
    <property type="match status" value="1"/>
</dbReference>
<proteinExistence type="inferred from homology"/>
<dbReference type="InterPro" id="IPR050166">
    <property type="entry name" value="ABC_transporter_ATP-bind"/>
</dbReference>
<keyword evidence="3" id="KW-0547">Nucleotide-binding</keyword>
<comment type="similarity">
    <text evidence="1">Belongs to the ABC transporter superfamily.</text>
</comment>
<evidence type="ECO:0000313" key="7">
    <source>
        <dbReference type="EMBL" id="CPR16273.1"/>
    </source>
</evidence>
<accession>A0A0D6JC61</accession>
<dbReference type="InterPro" id="IPR000595">
    <property type="entry name" value="cNMP-bd_dom"/>
</dbReference>